<keyword evidence="2" id="KW-1185">Reference proteome</keyword>
<proteinExistence type="predicted"/>
<dbReference type="AlphaFoldDB" id="A0AAP2GVB6"/>
<dbReference type="EMBL" id="JAHESE010000008">
    <property type="protein sequence ID" value="MBT1708747.1"/>
    <property type="molecule type" value="Genomic_DNA"/>
</dbReference>
<organism evidence="1 2">
    <name type="scientific">Dawidia cretensis</name>
    <dbReference type="NCBI Taxonomy" id="2782350"/>
    <lineage>
        <taxon>Bacteria</taxon>
        <taxon>Pseudomonadati</taxon>
        <taxon>Bacteroidota</taxon>
        <taxon>Cytophagia</taxon>
        <taxon>Cytophagales</taxon>
        <taxon>Chryseotaleaceae</taxon>
        <taxon>Dawidia</taxon>
    </lineage>
</organism>
<evidence type="ECO:0000313" key="2">
    <source>
        <dbReference type="Proteomes" id="UP001319080"/>
    </source>
</evidence>
<dbReference type="Proteomes" id="UP001319080">
    <property type="component" value="Unassembled WGS sequence"/>
</dbReference>
<comment type="caution">
    <text evidence="1">The sequence shown here is derived from an EMBL/GenBank/DDBJ whole genome shotgun (WGS) entry which is preliminary data.</text>
</comment>
<accession>A0AAP2GVB6</accession>
<name>A0AAP2GVB6_9BACT</name>
<reference evidence="1 2" key="1">
    <citation type="submission" date="2021-05" db="EMBL/GenBank/DDBJ databases">
        <title>A Polyphasic approach of four new species of the genus Ohtaekwangia: Ohtaekwangia histidinii sp. nov., Ohtaekwangia cretensis sp. nov., Ohtaekwangia indiensis sp. nov., Ohtaekwangia reichenbachii sp. nov. from diverse environment.</title>
        <authorList>
            <person name="Octaviana S."/>
        </authorList>
    </citation>
    <scope>NUCLEOTIDE SEQUENCE [LARGE SCALE GENOMIC DNA]</scope>
    <source>
        <strain evidence="1 2">PWU5</strain>
    </source>
</reference>
<evidence type="ECO:0000313" key="1">
    <source>
        <dbReference type="EMBL" id="MBT1708747.1"/>
    </source>
</evidence>
<protein>
    <submittedName>
        <fullName evidence="1">Uncharacterized protein</fullName>
    </submittedName>
</protein>
<sequence>MQSVDDTAFKSLRPMLRNLVQKVHGHAGTYDPSEKEIADAIGPLLYKHAVNVPREQFDLEADMQRLVLHVSLQTLGRFLRIARNLGIITCHSGKDLCQRIATNVRTIGSSRPSPKGLLKAFGEPNSNNFHEYAAAQQRVRDICSRIIEYIDEQKSNRQKE</sequence>
<gene>
    <name evidence="1" type="ORF">KK062_10955</name>
</gene>
<dbReference type="RefSeq" id="WP_254084340.1">
    <property type="nucleotide sequence ID" value="NZ_JAHESE010000008.1"/>
</dbReference>